<organism evidence="1">
    <name type="scientific">Streptomyces haneummycinicus</name>
    <dbReference type="NCBI Taxonomy" id="3074435"/>
    <lineage>
        <taxon>Bacteria</taxon>
        <taxon>Bacillati</taxon>
        <taxon>Actinomycetota</taxon>
        <taxon>Actinomycetes</taxon>
        <taxon>Kitasatosporales</taxon>
        <taxon>Streptomycetaceae</taxon>
        <taxon>Streptomyces</taxon>
    </lineage>
</organism>
<protein>
    <recommendedName>
        <fullName evidence="2">Transposase</fullName>
    </recommendedName>
</protein>
<dbReference type="AlphaFoldDB" id="A0AAT9HM30"/>
<reference evidence="1" key="2">
    <citation type="submission" date="2024-07" db="EMBL/GenBank/DDBJ databases">
        <title>Streptomyces haneummycinica sp. nov., a new antibiotic-producing actinobacterium isolated from marine sediment.</title>
        <authorList>
            <person name="Uemura M."/>
            <person name="Hamada M."/>
            <person name="Hirano S."/>
            <person name="Kobayashi K."/>
            <person name="Ohshiro T."/>
            <person name="Kobayashi T."/>
            <person name="Terahara T."/>
        </authorList>
    </citation>
    <scope>NUCLEOTIDE SEQUENCE</scope>
    <source>
        <strain evidence="1">KM77-8</strain>
    </source>
</reference>
<reference evidence="1" key="1">
    <citation type="submission" date="2024-06" db="EMBL/GenBank/DDBJ databases">
        <authorList>
            <consortium name="consrtm"/>
            <person name="Uemura M."/>
            <person name="Terahara T."/>
        </authorList>
    </citation>
    <scope>NUCLEOTIDE SEQUENCE</scope>
    <source>
        <strain evidence="1">KM77-8</strain>
    </source>
</reference>
<proteinExistence type="predicted"/>
<accession>A0AAT9HM30</accession>
<evidence type="ECO:0008006" key="2">
    <source>
        <dbReference type="Google" id="ProtNLM"/>
    </source>
</evidence>
<gene>
    <name evidence="1" type="ORF">SHKM778_47690</name>
</gene>
<evidence type="ECO:0000313" key="1">
    <source>
        <dbReference type="EMBL" id="BFO18381.1"/>
    </source>
</evidence>
<dbReference type="EMBL" id="AP035768">
    <property type="protein sequence ID" value="BFO18381.1"/>
    <property type="molecule type" value="Genomic_DNA"/>
</dbReference>
<name>A0AAT9HM30_9ACTN</name>
<sequence length="137" mass="14662">MAAATGMSQSAMSRIWRAFARAPHRSQTFKLSTGPLFIDRVRDVVGLYLGPPEKALVLCVDEKSRIQALDRSQPVLPMVPGFPNAAATITSAHAPRPVPSLNRDRPSVAVTASRQPPTTSTACAKSPKQAVANCRTI</sequence>